<evidence type="ECO:0000259" key="7">
    <source>
        <dbReference type="PROSITE" id="PS50157"/>
    </source>
</evidence>
<proteinExistence type="predicted"/>
<dbReference type="SUPFAM" id="SSF57667">
    <property type="entry name" value="beta-beta-alpha zinc fingers"/>
    <property type="match status" value="2"/>
</dbReference>
<dbReference type="SMART" id="SM00355">
    <property type="entry name" value="ZnF_C2H2"/>
    <property type="match status" value="4"/>
</dbReference>
<dbReference type="Pfam" id="PF00096">
    <property type="entry name" value="zf-C2H2"/>
    <property type="match status" value="2"/>
</dbReference>
<dbReference type="Proteomes" id="UP000887565">
    <property type="component" value="Unplaced"/>
</dbReference>
<evidence type="ECO:0000256" key="5">
    <source>
        <dbReference type="PROSITE-ProRule" id="PRU00042"/>
    </source>
</evidence>
<dbReference type="Gene3D" id="3.30.160.60">
    <property type="entry name" value="Classic Zinc Finger"/>
    <property type="match status" value="3"/>
</dbReference>
<evidence type="ECO:0000256" key="2">
    <source>
        <dbReference type="ARBA" id="ARBA00022737"/>
    </source>
</evidence>
<dbReference type="OMA" id="SCYLCTH"/>
<evidence type="ECO:0000256" key="4">
    <source>
        <dbReference type="ARBA" id="ARBA00022833"/>
    </source>
</evidence>
<dbReference type="GO" id="GO:0008270">
    <property type="term" value="F:zinc ion binding"/>
    <property type="evidence" value="ECO:0007669"/>
    <property type="project" value="UniProtKB-KW"/>
</dbReference>
<dbReference type="InterPro" id="IPR013087">
    <property type="entry name" value="Znf_C2H2_type"/>
</dbReference>
<dbReference type="WBParaSite" id="nRc.2.0.1.t15413-RA">
    <property type="protein sequence ID" value="nRc.2.0.1.t15413-RA"/>
    <property type="gene ID" value="nRc.2.0.1.g15413"/>
</dbReference>
<feature type="domain" description="C2H2-type" evidence="7">
    <location>
        <begin position="126"/>
        <end position="154"/>
    </location>
</feature>
<keyword evidence="8" id="KW-1185">Reference proteome</keyword>
<protein>
    <submittedName>
        <fullName evidence="9">C2H2-type domain-containing protein</fullName>
    </submittedName>
</protein>
<dbReference type="InterPro" id="IPR036236">
    <property type="entry name" value="Znf_C2H2_sf"/>
</dbReference>
<feature type="domain" description="C2H2-type" evidence="7">
    <location>
        <begin position="155"/>
        <end position="182"/>
    </location>
</feature>
<organism evidence="8 9">
    <name type="scientific">Romanomermis culicivorax</name>
    <name type="common">Nematode worm</name>
    <dbReference type="NCBI Taxonomy" id="13658"/>
    <lineage>
        <taxon>Eukaryota</taxon>
        <taxon>Metazoa</taxon>
        <taxon>Ecdysozoa</taxon>
        <taxon>Nematoda</taxon>
        <taxon>Enoplea</taxon>
        <taxon>Dorylaimia</taxon>
        <taxon>Mermithida</taxon>
        <taxon>Mermithoidea</taxon>
        <taxon>Mermithidae</taxon>
        <taxon>Romanomermis</taxon>
    </lineage>
</organism>
<evidence type="ECO:0000256" key="6">
    <source>
        <dbReference type="SAM" id="MobiDB-lite"/>
    </source>
</evidence>
<accession>A0A915IPQ9</accession>
<evidence type="ECO:0000256" key="3">
    <source>
        <dbReference type="ARBA" id="ARBA00022771"/>
    </source>
</evidence>
<reference evidence="9" key="1">
    <citation type="submission" date="2022-11" db="UniProtKB">
        <authorList>
            <consortium name="WormBaseParasite"/>
        </authorList>
    </citation>
    <scope>IDENTIFICATION</scope>
</reference>
<sequence length="211" mass="24012">MNEDPNLPSVKNDQNGSNFPVNDIGGESKPNGNGDAFSCYLCTHCGKGFSTENDLKHHFTNFHEQDKTIIDNASSPCSVSTAIDDAEMDDEVEKDNYGTDRKSPSVFSNFARRSFRRIRQNDSFSYCCKLCPRTFSTSSMLNVHYTHTHRDKPQYDCEICGQAFAIKRELATHRRLHDGQPTHRCQQCGKEFGTKQLLRKHELWHTGISLD</sequence>
<dbReference type="Pfam" id="PF13912">
    <property type="entry name" value="zf-C2H2_6"/>
    <property type="match status" value="1"/>
</dbReference>
<dbReference type="PANTHER" id="PTHR24379:SF121">
    <property type="entry name" value="C2H2-TYPE DOMAIN-CONTAINING PROTEIN"/>
    <property type="match status" value="1"/>
</dbReference>
<keyword evidence="1" id="KW-0479">Metal-binding</keyword>
<feature type="region of interest" description="Disordered" evidence="6">
    <location>
        <begin position="1"/>
        <end position="27"/>
    </location>
</feature>
<evidence type="ECO:0000313" key="9">
    <source>
        <dbReference type="WBParaSite" id="nRc.2.0.1.t15413-RA"/>
    </source>
</evidence>
<feature type="domain" description="C2H2-type" evidence="7">
    <location>
        <begin position="40"/>
        <end position="68"/>
    </location>
</feature>
<name>A0A915IPQ9_ROMCU</name>
<dbReference type="PANTHER" id="PTHR24379">
    <property type="entry name" value="KRAB AND ZINC FINGER DOMAIN-CONTAINING"/>
    <property type="match status" value="1"/>
</dbReference>
<keyword evidence="2" id="KW-0677">Repeat</keyword>
<dbReference type="AlphaFoldDB" id="A0A915IPQ9"/>
<feature type="compositionally biased region" description="Polar residues" evidence="6">
    <location>
        <begin position="9"/>
        <end position="20"/>
    </location>
</feature>
<evidence type="ECO:0000256" key="1">
    <source>
        <dbReference type="ARBA" id="ARBA00022723"/>
    </source>
</evidence>
<feature type="domain" description="C2H2-type" evidence="7">
    <location>
        <begin position="183"/>
        <end position="207"/>
    </location>
</feature>
<dbReference type="PROSITE" id="PS00028">
    <property type="entry name" value="ZINC_FINGER_C2H2_1"/>
    <property type="match status" value="4"/>
</dbReference>
<evidence type="ECO:0000313" key="8">
    <source>
        <dbReference type="Proteomes" id="UP000887565"/>
    </source>
</evidence>
<dbReference type="PROSITE" id="PS50157">
    <property type="entry name" value="ZINC_FINGER_C2H2_2"/>
    <property type="match status" value="4"/>
</dbReference>
<keyword evidence="3 5" id="KW-0863">Zinc-finger</keyword>
<keyword evidence="4" id="KW-0862">Zinc</keyword>